<feature type="compositionally biased region" description="Basic and acidic residues" evidence="1">
    <location>
        <begin position="54"/>
        <end position="75"/>
    </location>
</feature>
<organism evidence="2 3">
    <name type="scientific">Tanacetum coccineum</name>
    <dbReference type="NCBI Taxonomy" id="301880"/>
    <lineage>
        <taxon>Eukaryota</taxon>
        <taxon>Viridiplantae</taxon>
        <taxon>Streptophyta</taxon>
        <taxon>Embryophyta</taxon>
        <taxon>Tracheophyta</taxon>
        <taxon>Spermatophyta</taxon>
        <taxon>Magnoliopsida</taxon>
        <taxon>eudicotyledons</taxon>
        <taxon>Gunneridae</taxon>
        <taxon>Pentapetalae</taxon>
        <taxon>asterids</taxon>
        <taxon>campanulids</taxon>
        <taxon>Asterales</taxon>
        <taxon>Asteraceae</taxon>
        <taxon>Asteroideae</taxon>
        <taxon>Anthemideae</taxon>
        <taxon>Anthemidinae</taxon>
        <taxon>Tanacetum</taxon>
    </lineage>
</organism>
<evidence type="ECO:0000313" key="2">
    <source>
        <dbReference type="EMBL" id="GJT57001.1"/>
    </source>
</evidence>
<reference evidence="2" key="2">
    <citation type="submission" date="2022-01" db="EMBL/GenBank/DDBJ databases">
        <authorList>
            <person name="Yamashiro T."/>
            <person name="Shiraishi A."/>
            <person name="Satake H."/>
            <person name="Nakayama K."/>
        </authorList>
    </citation>
    <scope>NUCLEOTIDE SEQUENCE</scope>
</reference>
<gene>
    <name evidence="2" type="ORF">Tco_0992055</name>
</gene>
<sequence>MQDSLPKMVDDHIKEFTNKQVPLYVAQGLIMEREKSQADVAMMIADAIQQEYQDDPHDDSHPKGENSVKRQKTSEHGTFLFGELSSGQDYKSEPGPSTSGNQEQFDDFDFWTDSYATDDDELPIEKVSQELVDEMSQTVDEARLRKVADEMLRQRCTS</sequence>
<evidence type="ECO:0000313" key="3">
    <source>
        <dbReference type="Proteomes" id="UP001151760"/>
    </source>
</evidence>
<evidence type="ECO:0000256" key="1">
    <source>
        <dbReference type="SAM" id="MobiDB-lite"/>
    </source>
</evidence>
<keyword evidence="3" id="KW-1185">Reference proteome</keyword>
<proteinExistence type="predicted"/>
<dbReference type="EMBL" id="BQNB010016895">
    <property type="protein sequence ID" value="GJT57001.1"/>
    <property type="molecule type" value="Genomic_DNA"/>
</dbReference>
<comment type="caution">
    <text evidence="2">The sequence shown here is derived from an EMBL/GenBank/DDBJ whole genome shotgun (WGS) entry which is preliminary data.</text>
</comment>
<protein>
    <submittedName>
        <fullName evidence="2">Uncharacterized protein</fullName>
    </submittedName>
</protein>
<feature type="compositionally biased region" description="Polar residues" evidence="1">
    <location>
        <begin position="85"/>
        <end position="103"/>
    </location>
</feature>
<feature type="region of interest" description="Disordered" evidence="1">
    <location>
        <begin position="47"/>
        <end position="114"/>
    </location>
</feature>
<name>A0ABQ5F132_9ASTR</name>
<accession>A0ABQ5F132</accession>
<feature type="compositionally biased region" description="Acidic residues" evidence="1">
    <location>
        <begin position="104"/>
        <end position="114"/>
    </location>
</feature>
<reference evidence="2" key="1">
    <citation type="journal article" date="2022" name="Int. J. Mol. Sci.">
        <title>Draft Genome of Tanacetum Coccineum: Genomic Comparison of Closely Related Tanacetum-Family Plants.</title>
        <authorList>
            <person name="Yamashiro T."/>
            <person name="Shiraishi A."/>
            <person name="Nakayama K."/>
            <person name="Satake H."/>
        </authorList>
    </citation>
    <scope>NUCLEOTIDE SEQUENCE</scope>
</reference>
<dbReference type="Proteomes" id="UP001151760">
    <property type="component" value="Unassembled WGS sequence"/>
</dbReference>